<dbReference type="GO" id="GO:0071933">
    <property type="term" value="F:Arp2/3 complex binding"/>
    <property type="evidence" value="ECO:0007669"/>
    <property type="project" value="EnsemblFungi"/>
</dbReference>
<dbReference type="GO" id="GO:0003779">
    <property type="term" value="F:actin binding"/>
    <property type="evidence" value="ECO:0007669"/>
    <property type="project" value="InterPro"/>
</dbReference>
<gene>
    <name evidence="6" type="ORF">BCR36DRAFT_585568</name>
</gene>
<comment type="similarity">
    <text evidence="1 4">Belongs to the actin-binding proteins ADF family. GMF subfamily.</text>
</comment>
<comment type="caution">
    <text evidence="6">The sequence shown here is derived from an EMBL/GenBank/DDBJ whole genome shotgun (WGS) entry which is preliminary data.</text>
</comment>
<evidence type="ECO:0000256" key="4">
    <source>
        <dbReference type="PIRNR" id="PIRNR001788"/>
    </source>
</evidence>
<dbReference type="InterPro" id="IPR011171">
    <property type="entry name" value="GMF"/>
</dbReference>
<keyword evidence="7" id="KW-1185">Reference proteome</keyword>
<dbReference type="GO" id="GO:0071846">
    <property type="term" value="P:actin filament debranching"/>
    <property type="evidence" value="ECO:0007669"/>
    <property type="project" value="EnsemblFungi"/>
</dbReference>
<comment type="subcellular location">
    <subcellularLocation>
        <location evidence="4">Cytoplasm</location>
    </subcellularLocation>
    <subcellularLocation>
        <location evidence="4">Nucleus</location>
    </subcellularLocation>
</comment>
<dbReference type="Gene3D" id="3.40.20.10">
    <property type="entry name" value="Severin"/>
    <property type="match status" value="1"/>
</dbReference>
<feature type="domain" description="ADF-H" evidence="5">
    <location>
        <begin position="4"/>
        <end position="137"/>
    </location>
</feature>
<protein>
    <submittedName>
        <fullName evidence="6">Glia maturation factor beta</fullName>
    </submittedName>
</protein>
<organism evidence="6 7">
    <name type="scientific">Piromyces finnis</name>
    <dbReference type="NCBI Taxonomy" id="1754191"/>
    <lineage>
        <taxon>Eukaryota</taxon>
        <taxon>Fungi</taxon>
        <taxon>Fungi incertae sedis</taxon>
        <taxon>Chytridiomycota</taxon>
        <taxon>Chytridiomycota incertae sedis</taxon>
        <taxon>Neocallimastigomycetes</taxon>
        <taxon>Neocallimastigales</taxon>
        <taxon>Neocallimastigaceae</taxon>
        <taxon>Piromyces</taxon>
    </lineage>
</organism>
<dbReference type="GO" id="GO:0030479">
    <property type="term" value="C:actin cortical patch"/>
    <property type="evidence" value="ECO:0007669"/>
    <property type="project" value="EnsemblFungi"/>
</dbReference>
<dbReference type="FunFam" id="3.40.20.10:FF:000026">
    <property type="entry name" value="Glia maturation factor"/>
    <property type="match status" value="1"/>
</dbReference>
<evidence type="ECO:0000313" key="6">
    <source>
        <dbReference type="EMBL" id="ORX45814.1"/>
    </source>
</evidence>
<reference evidence="6 7" key="1">
    <citation type="submission" date="2016-08" db="EMBL/GenBank/DDBJ databases">
        <title>Genomes of anaerobic fungi encode conserved fungal cellulosomes for biomass hydrolysis.</title>
        <authorList>
            <consortium name="DOE Joint Genome Institute"/>
            <person name="Haitjema C.H."/>
            <person name="Gilmore S.P."/>
            <person name="Henske J.K."/>
            <person name="Solomon K.V."/>
            <person name="De Groot R."/>
            <person name="Kuo A."/>
            <person name="Mondo S.J."/>
            <person name="Salamov A.A."/>
            <person name="Labutti K."/>
            <person name="Zhao Z."/>
            <person name="Chiniquy J."/>
            <person name="Barry K."/>
            <person name="Brewer H.M."/>
            <person name="Purvine S.O."/>
            <person name="Wright A.T."/>
            <person name="Boxma B."/>
            <person name="Van Alen T."/>
            <person name="Hackstein J.H."/>
            <person name="Baker S.E."/>
            <person name="Grigoriev I.V."/>
            <person name="O'Malley M.A."/>
        </authorList>
    </citation>
    <scope>NUCLEOTIDE SEQUENCE [LARGE SCALE GENOMIC DNA]</scope>
    <source>
        <strain evidence="7">finn</strain>
    </source>
</reference>
<reference evidence="6 7" key="2">
    <citation type="submission" date="2016-08" db="EMBL/GenBank/DDBJ databases">
        <title>Pervasive Adenine N6-methylation of Active Genes in Fungi.</title>
        <authorList>
            <consortium name="DOE Joint Genome Institute"/>
            <person name="Mondo S.J."/>
            <person name="Dannebaum R.O."/>
            <person name="Kuo R.C."/>
            <person name="Labutti K."/>
            <person name="Haridas S."/>
            <person name="Kuo A."/>
            <person name="Salamov A."/>
            <person name="Ahrendt S.R."/>
            <person name="Lipzen A."/>
            <person name="Sullivan W."/>
            <person name="Andreopoulos W.B."/>
            <person name="Clum A."/>
            <person name="Lindquist E."/>
            <person name="Daum C."/>
            <person name="Ramamoorthy G.K."/>
            <person name="Gryganskyi A."/>
            <person name="Culley D."/>
            <person name="Magnuson J.K."/>
            <person name="James T.Y."/>
            <person name="O'Malley M.A."/>
            <person name="Stajich J.E."/>
            <person name="Spatafora J.W."/>
            <person name="Visel A."/>
            <person name="Grigoriev I.V."/>
        </authorList>
    </citation>
    <scope>NUCLEOTIDE SEQUENCE [LARGE SCALE GENOMIC DNA]</scope>
    <source>
        <strain evidence="7">finn</strain>
    </source>
</reference>
<dbReference type="InterPro" id="IPR029006">
    <property type="entry name" value="ADF-H/Gelsolin-like_dom_sf"/>
</dbReference>
<sequence length="137" mass="15944">MNTNVFKIDPELTKSIKKFRTRRSKNHTALLIRIDEDNLVIEEDELIEDVDLDNFCDELPDVDPRYILLSYNRVHEDGRLSNPLIFICYIPEGIPTQTTMLYSSAKNLVQNESLINGKALELRDATDFDEEWLLSQI</sequence>
<dbReference type="PROSITE" id="PS51263">
    <property type="entry name" value="ADF_H"/>
    <property type="match status" value="1"/>
</dbReference>
<keyword evidence="3 4" id="KW-0539">Nucleus</keyword>
<dbReference type="SMART" id="SM00102">
    <property type="entry name" value="ADF"/>
    <property type="match status" value="1"/>
</dbReference>
<dbReference type="AlphaFoldDB" id="A0A1Y1V2L3"/>
<dbReference type="Pfam" id="PF00241">
    <property type="entry name" value="Cofilin_ADF"/>
    <property type="match status" value="1"/>
</dbReference>
<dbReference type="GO" id="GO:0005634">
    <property type="term" value="C:nucleus"/>
    <property type="evidence" value="ECO:0007669"/>
    <property type="project" value="UniProtKB-SubCell"/>
</dbReference>
<evidence type="ECO:0000256" key="2">
    <source>
        <dbReference type="ARBA" id="ARBA00022490"/>
    </source>
</evidence>
<evidence type="ECO:0000256" key="3">
    <source>
        <dbReference type="ARBA" id="ARBA00023242"/>
    </source>
</evidence>
<dbReference type="SUPFAM" id="SSF55753">
    <property type="entry name" value="Actin depolymerizing proteins"/>
    <property type="match status" value="1"/>
</dbReference>
<dbReference type="PANTHER" id="PTHR11249:SF2">
    <property type="entry name" value="GLIA MATURATION FACTOR"/>
    <property type="match status" value="1"/>
</dbReference>
<dbReference type="InterPro" id="IPR002108">
    <property type="entry name" value="ADF-H"/>
</dbReference>
<dbReference type="OrthoDB" id="3919494at2759"/>
<dbReference type="PANTHER" id="PTHR11249">
    <property type="entry name" value="GLIAL FACTOR NATURATION FACTOR"/>
    <property type="match status" value="1"/>
</dbReference>
<dbReference type="GO" id="GO:0034316">
    <property type="term" value="P:negative regulation of Arp2/3 complex-mediated actin nucleation"/>
    <property type="evidence" value="ECO:0007669"/>
    <property type="project" value="EnsemblFungi"/>
</dbReference>
<dbReference type="CDD" id="cd11283">
    <property type="entry name" value="ADF_GMF-beta_like"/>
    <property type="match status" value="1"/>
</dbReference>
<dbReference type="STRING" id="1754191.A0A1Y1V2L3"/>
<name>A0A1Y1V2L3_9FUNG</name>
<dbReference type="PIRSF" id="PIRSF001788">
    <property type="entry name" value="GMF-beta"/>
    <property type="match status" value="1"/>
</dbReference>
<evidence type="ECO:0000313" key="7">
    <source>
        <dbReference type="Proteomes" id="UP000193719"/>
    </source>
</evidence>
<evidence type="ECO:0000256" key="1">
    <source>
        <dbReference type="ARBA" id="ARBA00010055"/>
    </source>
</evidence>
<accession>A0A1Y1V2L3</accession>
<keyword evidence="2 4" id="KW-0963">Cytoplasm</keyword>
<evidence type="ECO:0000259" key="5">
    <source>
        <dbReference type="PROSITE" id="PS51263"/>
    </source>
</evidence>
<dbReference type="EMBL" id="MCFH01000038">
    <property type="protein sequence ID" value="ORX45814.1"/>
    <property type="molecule type" value="Genomic_DNA"/>
</dbReference>
<proteinExistence type="inferred from homology"/>
<dbReference type="Proteomes" id="UP000193719">
    <property type="component" value="Unassembled WGS sequence"/>
</dbReference>